<sequence>METATADSDMGVGLAVVCSVLALGGAVVMLVGDQSTAAWGFAAAMTAAALAVVGAQAYW</sequence>
<feature type="transmembrane region" description="Helical" evidence="1">
    <location>
        <begin position="12"/>
        <end position="31"/>
    </location>
</feature>
<keyword evidence="1" id="KW-0472">Membrane</keyword>
<evidence type="ECO:0000256" key="1">
    <source>
        <dbReference type="SAM" id="Phobius"/>
    </source>
</evidence>
<proteinExistence type="predicted"/>
<dbReference type="EMBL" id="JBHSDS010000010">
    <property type="protein sequence ID" value="MFC4360008.1"/>
    <property type="molecule type" value="Genomic_DNA"/>
</dbReference>
<dbReference type="InterPro" id="IPR055947">
    <property type="entry name" value="DUF7525"/>
</dbReference>
<dbReference type="Pfam" id="PF24369">
    <property type="entry name" value="DUF7525"/>
    <property type="match status" value="1"/>
</dbReference>
<keyword evidence="3" id="KW-1185">Reference proteome</keyword>
<dbReference type="RefSeq" id="WP_267623295.1">
    <property type="nucleotide sequence ID" value="NZ_JAODIW010000008.1"/>
</dbReference>
<reference evidence="2 3" key="1">
    <citation type="journal article" date="2019" name="Int. J. Syst. Evol. Microbiol.">
        <title>The Global Catalogue of Microorganisms (GCM) 10K type strain sequencing project: providing services to taxonomists for standard genome sequencing and annotation.</title>
        <authorList>
            <consortium name="The Broad Institute Genomics Platform"/>
            <consortium name="The Broad Institute Genome Sequencing Center for Infectious Disease"/>
            <person name="Wu L."/>
            <person name="Ma J."/>
        </authorList>
    </citation>
    <scope>NUCLEOTIDE SEQUENCE [LARGE SCALE GENOMIC DNA]</scope>
    <source>
        <strain evidence="2 3">CGMCC 1.12553</strain>
    </source>
</reference>
<feature type="transmembrane region" description="Helical" evidence="1">
    <location>
        <begin position="37"/>
        <end position="58"/>
    </location>
</feature>
<organism evidence="2 3">
    <name type="scientific">Halobium salinum</name>
    <dbReference type="NCBI Taxonomy" id="1364940"/>
    <lineage>
        <taxon>Archaea</taxon>
        <taxon>Methanobacteriati</taxon>
        <taxon>Methanobacteriota</taxon>
        <taxon>Stenosarchaea group</taxon>
        <taxon>Halobacteria</taxon>
        <taxon>Halobacteriales</taxon>
        <taxon>Haloferacaceae</taxon>
        <taxon>Halobium</taxon>
    </lineage>
</organism>
<name>A0ABD5PH17_9EURY</name>
<comment type="caution">
    <text evidence="2">The sequence shown here is derived from an EMBL/GenBank/DDBJ whole genome shotgun (WGS) entry which is preliminary data.</text>
</comment>
<dbReference type="Proteomes" id="UP001595921">
    <property type="component" value="Unassembled WGS sequence"/>
</dbReference>
<accession>A0ABD5PH17</accession>
<evidence type="ECO:0000313" key="3">
    <source>
        <dbReference type="Proteomes" id="UP001595921"/>
    </source>
</evidence>
<gene>
    <name evidence="2" type="ORF">ACFO0N_18830</name>
</gene>
<keyword evidence="1" id="KW-0812">Transmembrane</keyword>
<evidence type="ECO:0000313" key="2">
    <source>
        <dbReference type="EMBL" id="MFC4360008.1"/>
    </source>
</evidence>
<protein>
    <submittedName>
        <fullName evidence="2">Uncharacterized protein</fullName>
    </submittedName>
</protein>
<dbReference type="AlphaFoldDB" id="A0ABD5PH17"/>
<keyword evidence="1" id="KW-1133">Transmembrane helix</keyword>